<organism evidence="8 9">
    <name type="scientific">Caulifigura coniformis</name>
    <dbReference type="NCBI Taxonomy" id="2527983"/>
    <lineage>
        <taxon>Bacteria</taxon>
        <taxon>Pseudomonadati</taxon>
        <taxon>Planctomycetota</taxon>
        <taxon>Planctomycetia</taxon>
        <taxon>Planctomycetales</taxon>
        <taxon>Planctomycetaceae</taxon>
        <taxon>Caulifigura</taxon>
    </lineage>
</organism>
<keyword evidence="3" id="KW-1003">Cell membrane</keyword>
<evidence type="ECO:0000256" key="3">
    <source>
        <dbReference type="ARBA" id="ARBA00022475"/>
    </source>
</evidence>
<dbReference type="PANTHER" id="PTHR34184">
    <property type="entry name" value="UPF0718 PROTEIN YCGR"/>
    <property type="match status" value="1"/>
</dbReference>
<dbReference type="KEGG" id="ccos:Pan44_46380"/>
<dbReference type="EMBL" id="CP036271">
    <property type="protein sequence ID" value="QDT56582.1"/>
    <property type="molecule type" value="Genomic_DNA"/>
</dbReference>
<dbReference type="InterPro" id="IPR005524">
    <property type="entry name" value="DUF318"/>
</dbReference>
<feature type="transmembrane region" description="Helical" evidence="7">
    <location>
        <begin position="175"/>
        <end position="194"/>
    </location>
</feature>
<keyword evidence="6 7" id="KW-0472">Membrane</keyword>
<keyword evidence="5 7" id="KW-1133">Transmembrane helix</keyword>
<dbReference type="InterPro" id="IPR052923">
    <property type="entry name" value="UPF0718"/>
</dbReference>
<gene>
    <name evidence="8" type="ORF">Pan44_46380</name>
</gene>
<evidence type="ECO:0000313" key="8">
    <source>
        <dbReference type="EMBL" id="QDT56582.1"/>
    </source>
</evidence>
<keyword evidence="9" id="KW-1185">Reference proteome</keyword>
<evidence type="ECO:0000256" key="4">
    <source>
        <dbReference type="ARBA" id="ARBA00022692"/>
    </source>
</evidence>
<proteinExistence type="inferred from homology"/>
<accession>A0A517SKC7</accession>
<dbReference type="PANTHER" id="PTHR34184:SF4">
    <property type="entry name" value="UPF0718 PROTEIN YCGR"/>
    <property type="match status" value="1"/>
</dbReference>
<comment type="subcellular location">
    <subcellularLocation>
        <location evidence="1">Cell membrane</location>
        <topology evidence="1">Multi-pass membrane protein</topology>
    </subcellularLocation>
</comment>
<feature type="transmembrane region" description="Helical" evidence="7">
    <location>
        <begin position="206"/>
        <end position="226"/>
    </location>
</feature>
<dbReference type="OrthoDB" id="9777774at2"/>
<evidence type="ECO:0000256" key="6">
    <source>
        <dbReference type="ARBA" id="ARBA00023136"/>
    </source>
</evidence>
<comment type="similarity">
    <text evidence="2">Belongs to the UPF0718 family.</text>
</comment>
<feature type="transmembrane region" description="Helical" evidence="7">
    <location>
        <begin position="114"/>
        <end position="134"/>
    </location>
</feature>
<feature type="transmembrane region" description="Helical" evidence="7">
    <location>
        <begin position="269"/>
        <end position="287"/>
    </location>
</feature>
<evidence type="ECO:0000313" key="9">
    <source>
        <dbReference type="Proteomes" id="UP000315700"/>
    </source>
</evidence>
<dbReference type="AlphaFoldDB" id="A0A517SKC7"/>
<feature type="transmembrane region" description="Helical" evidence="7">
    <location>
        <begin position="339"/>
        <end position="358"/>
    </location>
</feature>
<feature type="transmembrane region" description="Helical" evidence="7">
    <location>
        <begin position="59"/>
        <end position="76"/>
    </location>
</feature>
<dbReference type="InParanoid" id="A0A517SKC7"/>
<keyword evidence="4 7" id="KW-0812">Transmembrane</keyword>
<feature type="transmembrane region" description="Helical" evidence="7">
    <location>
        <begin position="82"/>
        <end position="102"/>
    </location>
</feature>
<dbReference type="Proteomes" id="UP000315700">
    <property type="component" value="Chromosome"/>
</dbReference>
<name>A0A517SKC7_9PLAN</name>
<dbReference type="GO" id="GO:0005886">
    <property type="term" value="C:plasma membrane"/>
    <property type="evidence" value="ECO:0007669"/>
    <property type="project" value="UniProtKB-SubCell"/>
</dbReference>
<evidence type="ECO:0000256" key="7">
    <source>
        <dbReference type="SAM" id="Phobius"/>
    </source>
</evidence>
<feature type="transmembrane region" description="Helical" evidence="7">
    <location>
        <begin position="238"/>
        <end position="257"/>
    </location>
</feature>
<sequence>MAEAVLWGFVLRIVQSALQAAPFIFTGLCIAGILHRLMGRQYTRWLFGSNSFASLAQSWFLGMLLPGCSLGTIPIVRQLRVSAISVGTIFAFALSSPLFDPLSLLYGLTLSKPLTIVAFAFCSLIVVTLSGSIFDAMFPNTEVDTPEPPPSPFGIKRLLAVLVVMSREIVSVSGVYILIGLLGTGLLSLMLPAGSLQRTMAHDNPWSPLMMTGIAIPAYATPMMAMGQLGSMFQHGNSVGAAFILLVFGAGMNLGLLAWMTTNYGLKRAGVWVGIMLLVVVGLSYGIERPLYPKDIEPADHTHAFDTYCQPFHAGYRPSGGFAAEIWRRIRLETQLHEMVGAAMIGVLICLGLGLKRLDRRWRIEDWLNRPAPESARGAWDIVVPGPVLAGVGLLTIVAGSIVGCFAYYPPADETLDELNVAKTEALQGALSRNFSHALHWIPICQGWNRRLEVGTFLRKGQVSEYHRMKARIFRDRLEELDHIIENEDDSEVIRRQVAATSMAFGRLSRAFREE</sequence>
<feature type="transmembrane region" description="Helical" evidence="7">
    <location>
        <begin position="379"/>
        <end position="409"/>
    </location>
</feature>
<dbReference type="Pfam" id="PF03773">
    <property type="entry name" value="ArsP_1"/>
    <property type="match status" value="1"/>
</dbReference>
<dbReference type="RefSeq" id="WP_145034043.1">
    <property type="nucleotide sequence ID" value="NZ_CP036271.1"/>
</dbReference>
<feature type="transmembrane region" description="Helical" evidence="7">
    <location>
        <begin position="20"/>
        <end position="38"/>
    </location>
</feature>
<protein>
    <submittedName>
        <fullName evidence="8">Putative permease</fullName>
    </submittedName>
</protein>
<evidence type="ECO:0000256" key="1">
    <source>
        <dbReference type="ARBA" id="ARBA00004651"/>
    </source>
</evidence>
<reference evidence="8 9" key="1">
    <citation type="submission" date="2019-02" db="EMBL/GenBank/DDBJ databases">
        <title>Deep-cultivation of Planctomycetes and their phenomic and genomic characterization uncovers novel biology.</title>
        <authorList>
            <person name="Wiegand S."/>
            <person name="Jogler M."/>
            <person name="Boedeker C."/>
            <person name="Pinto D."/>
            <person name="Vollmers J."/>
            <person name="Rivas-Marin E."/>
            <person name="Kohn T."/>
            <person name="Peeters S.H."/>
            <person name="Heuer A."/>
            <person name="Rast P."/>
            <person name="Oberbeckmann S."/>
            <person name="Bunk B."/>
            <person name="Jeske O."/>
            <person name="Meyerdierks A."/>
            <person name="Storesund J.E."/>
            <person name="Kallscheuer N."/>
            <person name="Luecker S."/>
            <person name="Lage O.M."/>
            <person name="Pohl T."/>
            <person name="Merkel B.J."/>
            <person name="Hornburger P."/>
            <person name="Mueller R.-W."/>
            <person name="Bruemmer F."/>
            <person name="Labrenz M."/>
            <person name="Spormann A.M."/>
            <person name="Op den Camp H."/>
            <person name="Overmann J."/>
            <person name="Amann R."/>
            <person name="Jetten M.S.M."/>
            <person name="Mascher T."/>
            <person name="Medema M.H."/>
            <person name="Devos D.P."/>
            <person name="Kaster A.-K."/>
            <person name="Ovreas L."/>
            <person name="Rohde M."/>
            <person name="Galperin M.Y."/>
            <person name="Jogler C."/>
        </authorList>
    </citation>
    <scope>NUCLEOTIDE SEQUENCE [LARGE SCALE GENOMIC DNA]</scope>
    <source>
        <strain evidence="8 9">Pan44</strain>
    </source>
</reference>
<evidence type="ECO:0000256" key="2">
    <source>
        <dbReference type="ARBA" id="ARBA00006386"/>
    </source>
</evidence>
<evidence type="ECO:0000256" key="5">
    <source>
        <dbReference type="ARBA" id="ARBA00022989"/>
    </source>
</evidence>